<proteinExistence type="predicted"/>
<evidence type="ECO:0000256" key="1">
    <source>
        <dbReference type="SAM" id="MobiDB-lite"/>
    </source>
</evidence>
<feature type="compositionally biased region" description="Basic and acidic residues" evidence="1">
    <location>
        <begin position="235"/>
        <end position="255"/>
    </location>
</feature>
<sequence>MLQKPLSYSGRRLYPTARQSVQLEEKLNWGRTEEARDGERKPARWDDRRGETEIHISVGSFVQKVLPWLVKQRRRTAAAKDILGAGLWTVDKEYGMSSLGNSVGKDRLASAVSESLYLKPRGKKHRGRRRRGHATHDDRINNTTTRLPGSEDAPQGPATSFHESLRRNPLRACDPGLESPTKAPQQRCMGGPPSLKARVDRWHSTEDAHQCEGAPFKSLEPLFVPPLSRSARVPRPREPARHGADARGDSTRASS</sequence>
<dbReference type="AlphaFoldDB" id="A0A8H6MPF9"/>
<accession>A0A8H6MPF9</accession>
<dbReference type="EMBL" id="WIGN01000212">
    <property type="protein sequence ID" value="KAF6804317.1"/>
    <property type="molecule type" value="Genomic_DNA"/>
</dbReference>
<organism evidence="2 3">
    <name type="scientific">Colletotrichum sojae</name>
    <dbReference type="NCBI Taxonomy" id="2175907"/>
    <lineage>
        <taxon>Eukaryota</taxon>
        <taxon>Fungi</taxon>
        <taxon>Dikarya</taxon>
        <taxon>Ascomycota</taxon>
        <taxon>Pezizomycotina</taxon>
        <taxon>Sordariomycetes</taxon>
        <taxon>Hypocreomycetidae</taxon>
        <taxon>Glomerellales</taxon>
        <taxon>Glomerellaceae</taxon>
        <taxon>Colletotrichum</taxon>
        <taxon>Colletotrichum orchidearum species complex</taxon>
    </lineage>
</organism>
<gene>
    <name evidence="2" type="ORF">CSOJ01_10286</name>
</gene>
<name>A0A8H6MPF9_9PEZI</name>
<feature type="compositionally biased region" description="Basic and acidic residues" evidence="1">
    <location>
        <begin position="197"/>
        <end position="210"/>
    </location>
</feature>
<reference evidence="2 3" key="1">
    <citation type="journal article" date="2020" name="Phytopathology">
        <title>Genome Sequence Resources of Colletotrichum truncatum, C. plurivorum, C. musicola, and C. sojae: Four Species Pathogenic to Soybean (Glycine max).</title>
        <authorList>
            <person name="Rogerio F."/>
            <person name="Boufleur T.R."/>
            <person name="Ciampi-Guillardi M."/>
            <person name="Sukno S.A."/>
            <person name="Thon M.R."/>
            <person name="Massola Junior N.S."/>
            <person name="Baroncelli R."/>
        </authorList>
    </citation>
    <scope>NUCLEOTIDE SEQUENCE [LARGE SCALE GENOMIC DNA]</scope>
    <source>
        <strain evidence="2 3">LFN0009</strain>
    </source>
</reference>
<feature type="compositionally biased region" description="Basic residues" evidence="1">
    <location>
        <begin position="120"/>
        <end position="133"/>
    </location>
</feature>
<feature type="region of interest" description="Disordered" evidence="1">
    <location>
        <begin position="114"/>
        <end position="255"/>
    </location>
</feature>
<evidence type="ECO:0000313" key="3">
    <source>
        <dbReference type="Proteomes" id="UP000652219"/>
    </source>
</evidence>
<evidence type="ECO:0000313" key="2">
    <source>
        <dbReference type="EMBL" id="KAF6804317.1"/>
    </source>
</evidence>
<keyword evidence="3" id="KW-1185">Reference proteome</keyword>
<dbReference type="Proteomes" id="UP000652219">
    <property type="component" value="Unassembled WGS sequence"/>
</dbReference>
<comment type="caution">
    <text evidence="2">The sequence shown here is derived from an EMBL/GenBank/DDBJ whole genome shotgun (WGS) entry which is preliminary data.</text>
</comment>
<protein>
    <submittedName>
        <fullName evidence="2">Uncharacterized protein</fullName>
    </submittedName>
</protein>